<proteinExistence type="predicted"/>
<protein>
    <submittedName>
        <fullName evidence="1">Uncharacterized protein</fullName>
    </submittedName>
</protein>
<dbReference type="Proteomes" id="UP001596413">
    <property type="component" value="Unassembled WGS sequence"/>
</dbReference>
<name>A0ABW2GKQ3_9ACTN</name>
<evidence type="ECO:0000313" key="1">
    <source>
        <dbReference type="EMBL" id="MFC7220744.1"/>
    </source>
</evidence>
<sequence length="89" mass="9236">MSHAGPLEEGRIHWWRSLACAVPFLLAAGGIGGAMASGAIAVDMKVQNRTFNVNYPGLKIPGLLLGSSLAVMGPAASGLSREECEGWGR</sequence>
<dbReference type="RefSeq" id="WP_386417638.1">
    <property type="nucleotide sequence ID" value="NZ_JBHSZO010000041.1"/>
</dbReference>
<keyword evidence="2" id="KW-1185">Reference proteome</keyword>
<gene>
    <name evidence="1" type="ORF">ACFQLX_21665</name>
</gene>
<dbReference type="EMBL" id="JBHSZO010000041">
    <property type="protein sequence ID" value="MFC7220744.1"/>
    <property type="molecule type" value="Genomic_DNA"/>
</dbReference>
<comment type="caution">
    <text evidence="1">The sequence shown here is derived from an EMBL/GenBank/DDBJ whole genome shotgun (WGS) entry which is preliminary data.</text>
</comment>
<accession>A0ABW2GKQ3</accession>
<organism evidence="1 2">
    <name type="scientific">Streptomyces polyrhachis</name>
    <dbReference type="NCBI Taxonomy" id="1282885"/>
    <lineage>
        <taxon>Bacteria</taxon>
        <taxon>Bacillati</taxon>
        <taxon>Actinomycetota</taxon>
        <taxon>Actinomycetes</taxon>
        <taxon>Kitasatosporales</taxon>
        <taxon>Streptomycetaceae</taxon>
        <taxon>Streptomyces</taxon>
    </lineage>
</organism>
<reference evidence="2" key="1">
    <citation type="journal article" date="2019" name="Int. J. Syst. Evol. Microbiol.">
        <title>The Global Catalogue of Microorganisms (GCM) 10K type strain sequencing project: providing services to taxonomists for standard genome sequencing and annotation.</title>
        <authorList>
            <consortium name="The Broad Institute Genomics Platform"/>
            <consortium name="The Broad Institute Genome Sequencing Center for Infectious Disease"/>
            <person name="Wu L."/>
            <person name="Ma J."/>
        </authorList>
    </citation>
    <scope>NUCLEOTIDE SEQUENCE [LARGE SCALE GENOMIC DNA]</scope>
    <source>
        <strain evidence="2">CGMCC 1.13681</strain>
    </source>
</reference>
<evidence type="ECO:0000313" key="2">
    <source>
        <dbReference type="Proteomes" id="UP001596413"/>
    </source>
</evidence>